<dbReference type="Pfam" id="PF02687">
    <property type="entry name" value="FtsX"/>
    <property type="match status" value="1"/>
</dbReference>
<evidence type="ECO:0000256" key="3">
    <source>
        <dbReference type="ARBA" id="ARBA00022692"/>
    </source>
</evidence>
<comment type="similarity">
    <text evidence="6">Belongs to the ABC-4 integral membrane protein family.</text>
</comment>
<feature type="domain" description="MacB-like periplasmic core" evidence="9">
    <location>
        <begin position="26"/>
        <end position="216"/>
    </location>
</feature>
<comment type="subcellular location">
    <subcellularLocation>
        <location evidence="1">Cell membrane</location>
        <topology evidence="1">Multi-pass membrane protein</topology>
    </subcellularLocation>
</comment>
<evidence type="ECO:0000256" key="5">
    <source>
        <dbReference type="ARBA" id="ARBA00023136"/>
    </source>
</evidence>
<sequence>MIDWLFERFPLAMLARRNLARAKTRSALAMLGVVIGVVAIASLGVFGVAFKLSFLQGATFGNTVLVFPGEDADRVLSQSQVSKVKSYVDGDDDVYALKQRRERLTHLRQSGTVSVYGVEGARERLSPERGTIPDAWRKQVLVGAETADTYDIGPGDSITLGGESHRIAAVLEDQPRGGAFQSLDDGVLVPISTFPGDNYTQVQIRADSPTEANQTAVMLRNRLGFGREDRYRIIDFKDSIERFNQQMSTINLFLLGVGGISLLVAGISILNVQLMSVIERREEIGVLRAVGYGRYDILRLMLGESALLGLVGALVGAALSVALGLLINLQLLGDPFAFTSKGFWYIGLGFAFGVGAAVISGLYPAWKAANERPVEALRD</sequence>
<evidence type="ECO:0000313" key="11">
    <source>
        <dbReference type="Proteomes" id="UP001595945"/>
    </source>
</evidence>
<dbReference type="InterPro" id="IPR003838">
    <property type="entry name" value="ABC3_permease_C"/>
</dbReference>
<dbReference type="GO" id="GO:0005886">
    <property type="term" value="C:plasma membrane"/>
    <property type="evidence" value="ECO:0007669"/>
    <property type="project" value="UniProtKB-SubCell"/>
</dbReference>
<feature type="transmembrane region" description="Helical" evidence="7">
    <location>
        <begin position="27"/>
        <end position="50"/>
    </location>
</feature>
<dbReference type="GeneID" id="73044493"/>
<evidence type="ECO:0000256" key="1">
    <source>
        <dbReference type="ARBA" id="ARBA00004651"/>
    </source>
</evidence>
<accession>A0ABD5Q237</accession>
<feature type="transmembrane region" description="Helical" evidence="7">
    <location>
        <begin position="252"/>
        <end position="272"/>
    </location>
</feature>
<dbReference type="PANTHER" id="PTHR30572:SF4">
    <property type="entry name" value="ABC TRANSPORTER PERMEASE YTRF"/>
    <property type="match status" value="1"/>
</dbReference>
<comment type="caution">
    <text evidence="10">The sequence shown here is derived from an EMBL/GenBank/DDBJ whole genome shotgun (WGS) entry which is preliminary data.</text>
</comment>
<evidence type="ECO:0000256" key="6">
    <source>
        <dbReference type="ARBA" id="ARBA00038076"/>
    </source>
</evidence>
<gene>
    <name evidence="10" type="ORF">ACFO9K_11110</name>
</gene>
<keyword evidence="2" id="KW-1003">Cell membrane</keyword>
<keyword evidence="4 7" id="KW-1133">Transmembrane helix</keyword>
<evidence type="ECO:0000256" key="2">
    <source>
        <dbReference type="ARBA" id="ARBA00022475"/>
    </source>
</evidence>
<feature type="transmembrane region" description="Helical" evidence="7">
    <location>
        <begin position="343"/>
        <end position="363"/>
    </location>
</feature>
<dbReference type="Pfam" id="PF12704">
    <property type="entry name" value="MacB_PCD"/>
    <property type="match status" value="1"/>
</dbReference>
<evidence type="ECO:0000259" key="9">
    <source>
        <dbReference type="Pfam" id="PF12704"/>
    </source>
</evidence>
<name>A0ABD5Q237_9EURY</name>
<evidence type="ECO:0000313" key="10">
    <source>
        <dbReference type="EMBL" id="MFC4824807.1"/>
    </source>
</evidence>
<organism evidence="10 11">
    <name type="scientific">Halorussus aquaticus</name>
    <dbReference type="NCBI Taxonomy" id="2953748"/>
    <lineage>
        <taxon>Archaea</taxon>
        <taxon>Methanobacteriati</taxon>
        <taxon>Methanobacteriota</taxon>
        <taxon>Stenosarchaea group</taxon>
        <taxon>Halobacteria</taxon>
        <taxon>Halobacteriales</taxon>
        <taxon>Haladaptataceae</taxon>
        <taxon>Halorussus</taxon>
    </lineage>
</organism>
<dbReference type="RefSeq" id="WP_254269476.1">
    <property type="nucleotide sequence ID" value="NZ_CP100400.1"/>
</dbReference>
<feature type="transmembrane region" description="Helical" evidence="7">
    <location>
        <begin position="307"/>
        <end position="331"/>
    </location>
</feature>
<dbReference type="Proteomes" id="UP001595945">
    <property type="component" value="Unassembled WGS sequence"/>
</dbReference>
<keyword evidence="3 7" id="KW-0812">Transmembrane</keyword>
<feature type="domain" description="ABC3 transporter permease C-terminal" evidence="8">
    <location>
        <begin position="257"/>
        <end position="371"/>
    </location>
</feature>
<proteinExistence type="inferred from homology"/>
<protein>
    <submittedName>
        <fullName evidence="10">ABC transporter permease</fullName>
    </submittedName>
</protein>
<evidence type="ECO:0000256" key="7">
    <source>
        <dbReference type="SAM" id="Phobius"/>
    </source>
</evidence>
<dbReference type="AlphaFoldDB" id="A0ABD5Q237"/>
<dbReference type="EMBL" id="JBHSHT010000001">
    <property type="protein sequence ID" value="MFC4824807.1"/>
    <property type="molecule type" value="Genomic_DNA"/>
</dbReference>
<dbReference type="InterPro" id="IPR025857">
    <property type="entry name" value="MacB_PCD"/>
</dbReference>
<dbReference type="InterPro" id="IPR050250">
    <property type="entry name" value="Macrolide_Exporter_MacB"/>
</dbReference>
<evidence type="ECO:0000256" key="4">
    <source>
        <dbReference type="ARBA" id="ARBA00022989"/>
    </source>
</evidence>
<keyword evidence="11" id="KW-1185">Reference proteome</keyword>
<reference evidence="10 11" key="1">
    <citation type="journal article" date="2019" name="Int. J. Syst. Evol. Microbiol.">
        <title>The Global Catalogue of Microorganisms (GCM) 10K type strain sequencing project: providing services to taxonomists for standard genome sequencing and annotation.</title>
        <authorList>
            <consortium name="The Broad Institute Genomics Platform"/>
            <consortium name="The Broad Institute Genome Sequencing Center for Infectious Disease"/>
            <person name="Wu L."/>
            <person name="Ma J."/>
        </authorList>
    </citation>
    <scope>NUCLEOTIDE SEQUENCE [LARGE SCALE GENOMIC DNA]</scope>
    <source>
        <strain evidence="10 11">XZYJ18</strain>
    </source>
</reference>
<dbReference type="PANTHER" id="PTHR30572">
    <property type="entry name" value="MEMBRANE COMPONENT OF TRANSPORTER-RELATED"/>
    <property type="match status" value="1"/>
</dbReference>
<keyword evidence="5 7" id="KW-0472">Membrane</keyword>
<evidence type="ECO:0000259" key="8">
    <source>
        <dbReference type="Pfam" id="PF02687"/>
    </source>
</evidence>